<dbReference type="AlphaFoldDB" id="A0A9W4WYV5"/>
<keyword evidence="2" id="KW-1185">Reference proteome</keyword>
<gene>
    <name evidence="1" type="ORF">FWILDA_LOCUS10626</name>
</gene>
<evidence type="ECO:0000313" key="1">
    <source>
        <dbReference type="EMBL" id="CAI2182530.1"/>
    </source>
</evidence>
<dbReference type="EMBL" id="CAMKVN010002764">
    <property type="protein sequence ID" value="CAI2182530.1"/>
    <property type="molecule type" value="Genomic_DNA"/>
</dbReference>
<evidence type="ECO:0000313" key="2">
    <source>
        <dbReference type="Proteomes" id="UP001153678"/>
    </source>
</evidence>
<dbReference type="OrthoDB" id="6509975at2759"/>
<organism evidence="1 2">
    <name type="scientific">Funneliformis geosporum</name>
    <dbReference type="NCBI Taxonomy" id="1117311"/>
    <lineage>
        <taxon>Eukaryota</taxon>
        <taxon>Fungi</taxon>
        <taxon>Fungi incertae sedis</taxon>
        <taxon>Mucoromycota</taxon>
        <taxon>Glomeromycotina</taxon>
        <taxon>Glomeromycetes</taxon>
        <taxon>Glomerales</taxon>
        <taxon>Glomeraceae</taxon>
        <taxon>Funneliformis</taxon>
    </lineage>
</organism>
<proteinExistence type="predicted"/>
<dbReference type="Proteomes" id="UP001153678">
    <property type="component" value="Unassembled WGS sequence"/>
</dbReference>
<protein>
    <submittedName>
        <fullName evidence="1">14866_t:CDS:1</fullName>
    </submittedName>
</protein>
<accession>A0A9W4WYV5</accession>
<sequence>MMIFLLRTCSSITIFSEGLFNGSGPLDTCKSHPIFYWTVPFFQDDGLAMSFSCRRWNETVFNNYKLLENLIKGGENPSILFKHQINAMPMATIL</sequence>
<name>A0A9W4WYV5_9GLOM</name>
<reference evidence="1" key="1">
    <citation type="submission" date="2022-08" db="EMBL/GenBank/DDBJ databases">
        <authorList>
            <person name="Kallberg Y."/>
            <person name="Tangrot J."/>
            <person name="Rosling A."/>
        </authorList>
    </citation>
    <scope>NUCLEOTIDE SEQUENCE</scope>
    <source>
        <strain evidence="1">Wild A</strain>
    </source>
</reference>
<comment type="caution">
    <text evidence="1">The sequence shown here is derived from an EMBL/GenBank/DDBJ whole genome shotgun (WGS) entry which is preliminary data.</text>
</comment>